<organism evidence="1 2">
    <name type="scientific">Fistulina hepatica ATCC 64428</name>
    <dbReference type="NCBI Taxonomy" id="1128425"/>
    <lineage>
        <taxon>Eukaryota</taxon>
        <taxon>Fungi</taxon>
        <taxon>Dikarya</taxon>
        <taxon>Basidiomycota</taxon>
        <taxon>Agaricomycotina</taxon>
        <taxon>Agaricomycetes</taxon>
        <taxon>Agaricomycetidae</taxon>
        <taxon>Agaricales</taxon>
        <taxon>Fistulinaceae</taxon>
        <taxon>Fistulina</taxon>
    </lineage>
</organism>
<reference evidence="1 2" key="1">
    <citation type="journal article" date="2015" name="Fungal Genet. Biol.">
        <title>Evolution of novel wood decay mechanisms in Agaricales revealed by the genome sequences of Fistulina hepatica and Cylindrobasidium torrendii.</title>
        <authorList>
            <person name="Floudas D."/>
            <person name="Held B.W."/>
            <person name="Riley R."/>
            <person name="Nagy L.G."/>
            <person name="Koehler G."/>
            <person name="Ransdell A.S."/>
            <person name="Younus H."/>
            <person name="Chow J."/>
            <person name="Chiniquy J."/>
            <person name="Lipzen A."/>
            <person name="Tritt A."/>
            <person name="Sun H."/>
            <person name="Haridas S."/>
            <person name="LaButti K."/>
            <person name="Ohm R.A."/>
            <person name="Kues U."/>
            <person name="Blanchette R.A."/>
            <person name="Grigoriev I.V."/>
            <person name="Minto R.E."/>
            <person name="Hibbett D.S."/>
        </authorList>
    </citation>
    <scope>NUCLEOTIDE SEQUENCE [LARGE SCALE GENOMIC DNA]</scope>
    <source>
        <strain evidence="1 2">ATCC 64428</strain>
    </source>
</reference>
<protein>
    <submittedName>
        <fullName evidence="1">Uncharacterized protein</fullName>
    </submittedName>
</protein>
<proteinExistence type="predicted"/>
<keyword evidence="2" id="KW-1185">Reference proteome</keyword>
<name>A0A0D7ACX7_9AGAR</name>
<dbReference type="Proteomes" id="UP000054144">
    <property type="component" value="Unassembled WGS sequence"/>
</dbReference>
<evidence type="ECO:0000313" key="2">
    <source>
        <dbReference type="Proteomes" id="UP000054144"/>
    </source>
</evidence>
<accession>A0A0D7ACX7</accession>
<dbReference type="AlphaFoldDB" id="A0A0D7ACX7"/>
<dbReference type="EMBL" id="KN881851">
    <property type="protein sequence ID" value="KIY48274.1"/>
    <property type="molecule type" value="Genomic_DNA"/>
</dbReference>
<evidence type="ECO:0000313" key="1">
    <source>
        <dbReference type="EMBL" id="KIY48274.1"/>
    </source>
</evidence>
<sequence>MVLPSSLKLNAPSHLWTPPPPQNYVPPTWDEIRSQPLSPTLLRDIEARRAVGPTVDPDSPGANLYSNLAQIAFNSAQVQSFGDATLALEHFYPEGLGLLRLPVGSPLHEQSTYALADQYVVALKCMVRDVTALLDRLTNGMSVVTLLHPNPRLRSVAFHGSPPDVVHQTVFVTPRFVDGIPHSLHMPFRAALDTVAHIYAPIVADSYKTAIASADADMSSSPMQRQGPCSWLPTHTPGSSQYLLPVPTSYKWELKHPSDGTIYPPRPDVEDELQTTIMETNDLDLKRALKRLKRENSDLKTQVISLQQPTLSDMVVEYTDNHGRIASLQLDVEAQRRVNQQLSQLCQDLAAATFLPGNTPATRDRREFFERLIATLSDDGSGVITKWCVLPQEEYDVKARTIAELRNRLTFVAAQLDGERGMLLRVEARDRAWRDRVQLYSLYITQQDSFDWKTVVRASELPLVEADGWSSVLGPRTYDYLRYNALQYLYRSLYRVVSSLSPEFWAAAIEDKIHEDDVSLLSGLLLAVGADIVSGKIGAYNRIHDA</sequence>
<gene>
    <name evidence="1" type="ORF">FISHEDRAFT_73838</name>
</gene>